<dbReference type="Pfam" id="PF14016">
    <property type="entry name" value="DUF4232"/>
    <property type="match status" value="1"/>
</dbReference>
<gene>
    <name evidence="4" type="ORF">F5544_40690</name>
</gene>
<protein>
    <submittedName>
        <fullName evidence="4">DUF4232 domain-containing protein</fullName>
    </submittedName>
</protein>
<evidence type="ECO:0000259" key="3">
    <source>
        <dbReference type="Pfam" id="PF14016"/>
    </source>
</evidence>
<feature type="region of interest" description="Disordered" evidence="1">
    <location>
        <begin position="20"/>
        <end position="59"/>
    </location>
</feature>
<feature type="domain" description="DUF4232" evidence="3">
    <location>
        <begin position="64"/>
        <end position="189"/>
    </location>
</feature>
<dbReference type="InterPro" id="IPR025326">
    <property type="entry name" value="DUF4232"/>
</dbReference>
<dbReference type="AlphaFoldDB" id="A0A6G9YRV2"/>
<name>A0A6G9YRV2_9NOCA</name>
<feature type="compositionally biased region" description="Low complexity" evidence="1">
    <location>
        <begin position="33"/>
        <end position="59"/>
    </location>
</feature>
<keyword evidence="5" id="KW-1185">Reference proteome</keyword>
<dbReference type="EMBL" id="CP046172">
    <property type="protein sequence ID" value="QIS15954.1"/>
    <property type="molecule type" value="Genomic_DNA"/>
</dbReference>
<dbReference type="KEGG" id="nah:F5544_40690"/>
<sequence length="200" mass="19780">MRPAAVAILAAVLPLAACGSSTTSPSSAPPTTPTATNLPATGGPSVTITNPTPVTPTPSDVPACATDDLTVTAGRGSGAAGHIYTQLVFTNSGKAACTLFGYPGVSLATGSPPATIGPGAERDTNSGSPQLVTLAPGAAAETTVRYAQAGNFDCTRTPAQFLLIYPPNQTASTTVPFNADACTNPPIALLQVGFVKPSGQ</sequence>
<evidence type="ECO:0000313" key="4">
    <source>
        <dbReference type="EMBL" id="QIS15954.1"/>
    </source>
</evidence>
<proteinExistence type="predicted"/>
<organism evidence="4 5">
    <name type="scientific">Nocardia arthritidis</name>
    <dbReference type="NCBI Taxonomy" id="228602"/>
    <lineage>
        <taxon>Bacteria</taxon>
        <taxon>Bacillati</taxon>
        <taxon>Actinomycetota</taxon>
        <taxon>Actinomycetes</taxon>
        <taxon>Mycobacteriales</taxon>
        <taxon>Nocardiaceae</taxon>
        <taxon>Nocardia</taxon>
    </lineage>
</organism>
<feature type="chain" id="PRO_5026062356" evidence="2">
    <location>
        <begin position="29"/>
        <end position="200"/>
    </location>
</feature>
<dbReference type="RefSeq" id="WP_167478118.1">
    <property type="nucleotide sequence ID" value="NZ_CP046172.1"/>
</dbReference>
<dbReference type="Proteomes" id="UP000503540">
    <property type="component" value="Chromosome"/>
</dbReference>
<evidence type="ECO:0000256" key="2">
    <source>
        <dbReference type="SAM" id="SignalP"/>
    </source>
</evidence>
<evidence type="ECO:0000313" key="5">
    <source>
        <dbReference type="Proteomes" id="UP000503540"/>
    </source>
</evidence>
<accession>A0A6G9YRV2</accession>
<keyword evidence="2" id="KW-0732">Signal</keyword>
<reference evidence="4 5" key="1">
    <citation type="journal article" date="2019" name="ACS Chem. Biol.">
        <title>Identification and Mobilization of a Cryptic Antibiotic Biosynthesis Gene Locus from a Human-Pathogenic Nocardia Isolate.</title>
        <authorList>
            <person name="Herisse M."/>
            <person name="Ishida K."/>
            <person name="Porter J.L."/>
            <person name="Howden B."/>
            <person name="Hertweck C."/>
            <person name="Stinear T.P."/>
            <person name="Pidot S.J."/>
        </authorList>
    </citation>
    <scope>NUCLEOTIDE SEQUENCE [LARGE SCALE GENOMIC DNA]</scope>
    <source>
        <strain evidence="4 5">AUSMDU00012717</strain>
    </source>
</reference>
<feature type="signal peptide" evidence="2">
    <location>
        <begin position="1"/>
        <end position="28"/>
    </location>
</feature>
<evidence type="ECO:0000256" key="1">
    <source>
        <dbReference type="SAM" id="MobiDB-lite"/>
    </source>
</evidence>